<proteinExistence type="predicted"/>
<organism evidence="2 3">
    <name type="scientific">Halovivax asiaticus JCM 14624</name>
    <dbReference type="NCBI Taxonomy" id="1227490"/>
    <lineage>
        <taxon>Archaea</taxon>
        <taxon>Methanobacteriati</taxon>
        <taxon>Methanobacteriota</taxon>
        <taxon>Stenosarchaea group</taxon>
        <taxon>Halobacteria</taxon>
        <taxon>Halobacteriales</taxon>
        <taxon>Natrialbaceae</taxon>
        <taxon>Halovivax</taxon>
    </lineage>
</organism>
<feature type="region of interest" description="Disordered" evidence="1">
    <location>
        <begin position="43"/>
        <end position="63"/>
    </location>
</feature>
<comment type="caution">
    <text evidence="2">The sequence shown here is derived from an EMBL/GenBank/DDBJ whole genome shotgun (WGS) entry which is preliminary data.</text>
</comment>
<protein>
    <submittedName>
        <fullName evidence="2">Uncharacterized protein</fullName>
    </submittedName>
</protein>
<evidence type="ECO:0000313" key="3">
    <source>
        <dbReference type="Proteomes" id="UP000011560"/>
    </source>
</evidence>
<gene>
    <name evidence="2" type="ORF">C479_00380</name>
</gene>
<accession>M0BV78</accession>
<evidence type="ECO:0000256" key="1">
    <source>
        <dbReference type="SAM" id="MobiDB-lite"/>
    </source>
</evidence>
<keyword evidence="3" id="KW-1185">Reference proteome</keyword>
<dbReference type="RefSeq" id="WP_007696274.1">
    <property type="nucleotide sequence ID" value="NZ_AOIQ01000002.1"/>
</dbReference>
<dbReference type="STRING" id="1227490.C479_00380"/>
<name>M0BV78_9EURY</name>
<dbReference type="EMBL" id="AOIQ01000002">
    <property type="protein sequence ID" value="ELZ14318.1"/>
    <property type="molecule type" value="Genomic_DNA"/>
</dbReference>
<dbReference type="Proteomes" id="UP000011560">
    <property type="component" value="Unassembled WGS sequence"/>
</dbReference>
<evidence type="ECO:0000313" key="2">
    <source>
        <dbReference type="EMBL" id="ELZ14318.1"/>
    </source>
</evidence>
<dbReference type="AlphaFoldDB" id="M0BV78"/>
<sequence length="63" mass="6206">MELAVVLDLELGDVPVGLLVGIASESIDGPDVRGLVGEGVQGRTAREGCGAGGGSREEGSAAR</sequence>
<reference evidence="2 3" key="1">
    <citation type="journal article" date="2014" name="PLoS Genet.">
        <title>Phylogenetically driven sequencing of extremely halophilic archaea reveals strategies for static and dynamic osmo-response.</title>
        <authorList>
            <person name="Becker E.A."/>
            <person name="Seitzer P.M."/>
            <person name="Tritt A."/>
            <person name="Larsen D."/>
            <person name="Krusor M."/>
            <person name="Yao A.I."/>
            <person name="Wu D."/>
            <person name="Madern D."/>
            <person name="Eisen J.A."/>
            <person name="Darling A.E."/>
            <person name="Facciotti M.T."/>
        </authorList>
    </citation>
    <scope>NUCLEOTIDE SEQUENCE [LARGE SCALE GENOMIC DNA]</scope>
    <source>
        <strain evidence="2 3">JCM 14624</strain>
    </source>
</reference>